<feature type="compositionally biased region" description="Basic residues" evidence="5">
    <location>
        <begin position="1459"/>
        <end position="1469"/>
    </location>
</feature>
<evidence type="ECO:0000256" key="5">
    <source>
        <dbReference type="SAM" id="MobiDB-lite"/>
    </source>
</evidence>
<dbReference type="InterPro" id="IPR032302">
    <property type="entry name" value="THOC2_N"/>
</dbReference>
<evidence type="ECO:0000256" key="2">
    <source>
        <dbReference type="ARBA" id="ARBA00007857"/>
    </source>
</evidence>
<dbReference type="GO" id="GO:0003729">
    <property type="term" value="F:mRNA binding"/>
    <property type="evidence" value="ECO:0007669"/>
    <property type="project" value="TreeGrafter"/>
</dbReference>
<keyword evidence="10" id="KW-1185">Reference proteome</keyword>
<evidence type="ECO:0000256" key="3">
    <source>
        <dbReference type="ARBA" id="ARBA00019596"/>
    </source>
</evidence>
<evidence type="ECO:0000313" key="9">
    <source>
        <dbReference type="EMBL" id="ODV63712.1"/>
    </source>
</evidence>
<feature type="compositionally biased region" description="Low complexity" evidence="5">
    <location>
        <begin position="1436"/>
        <end position="1457"/>
    </location>
</feature>
<gene>
    <name evidence="9" type="ORF">ASCRUDRAFT_73512</name>
</gene>
<dbReference type="Proteomes" id="UP000095038">
    <property type="component" value="Unassembled WGS sequence"/>
</dbReference>
<feature type="region of interest" description="Disordered" evidence="5">
    <location>
        <begin position="1261"/>
        <end position="1288"/>
    </location>
</feature>
<feature type="domain" description="THO complex subunit 2 N-terminal" evidence="8">
    <location>
        <begin position="10"/>
        <end position="626"/>
    </location>
</feature>
<feature type="region of interest" description="Disordered" evidence="5">
    <location>
        <begin position="335"/>
        <end position="361"/>
    </location>
</feature>
<feature type="compositionally biased region" description="Low complexity" evidence="5">
    <location>
        <begin position="1271"/>
        <end position="1283"/>
    </location>
</feature>
<dbReference type="InParanoid" id="A0A1D2VQ10"/>
<evidence type="ECO:0000259" key="8">
    <source>
        <dbReference type="Pfam" id="PF16134"/>
    </source>
</evidence>
<dbReference type="GO" id="GO:0006406">
    <property type="term" value="P:mRNA export from nucleus"/>
    <property type="evidence" value="ECO:0007669"/>
    <property type="project" value="InterPro"/>
</dbReference>
<feature type="compositionally biased region" description="Polar residues" evidence="5">
    <location>
        <begin position="1350"/>
        <end position="1366"/>
    </location>
</feature>
<dbReference type="GeneID" id="30965957"/>
<comment type="similarity">
    <text evidence="2">Belongs to the THOC2 family.</text>
</comment>
<accession>A0A1D2VQ10</accession>
<dbReference type="Pfam" id="PF11262">
    <property type="entry name" value="Tho2"/>
    <property type="match status" value="1"/>
</dbReference>
<sequence>MMAAEWKYLTEEKAKNLKAYSDSLIKELFLTDYNEDPTALFDLFYEFLYSIRNFDRLNLTSAIVVLEKIFKYHDDPKKTELISLLFINVLNLFPPNQSLSSFLAKLSINDKLLAIHLTSEYYSSTYNINLNKVKRQESVILRDQYIQKRYNLLHECSEGYSKLIVELYEAISSDDAPYMVDYTWRVIESLIGHFSLDPNRVLDIILDLYINNILKNYHFCIELLKRSSWWPLVPSDISCIENLSTGGCDIAAQLIGFKLNNYLFLGRDMPETFKCLIAVLIKEGFISFGAIYSYLSPNDEAMKKIESQYKAYMEDKSFKAGASLLALAAPLNDEEADSSNKTSRNDSRGREKNKEPKDPYREIIDSLKTNNKYQLLKVFLMCGLYWPSIFILAKYPFLPKIDPEIASAIHRLMNQSIKPLYEKVHSIQDKDLIQKLLVPKRVAFTRSDDGIEYEDYLITTIEVFSLQKSHTNKKFVYFYHEWNKKIPEIKTIEDLFVVCNEFLSFSSVNLYKDVELMTKLVRIGLYDLNNTPKDDYHSKLNKWFDFFRKFIFPAMPLIKENPCTIQEIFKLMAKFPLDKRFSLYGGINSTLRKKDLDIKIACNAAEKETKDVLKRLSKTNFHPMMRRLAKISYANPLSCFEVIVTQIESYDNLIDLIVDAARYFTDYGYDVLTFVLLIRLTSNRNSIQDDGINDRQWLQSLVTFIGKLCQRYAKVDLKTLYTFILKKFHSGDNTGIVIFKEMVNYMSGIKHISNLTLLQIEYLGCGPCLQNIVFSNIQDNRNISKRSGLRLLNNLIELDAISELFILLTNYHKTQIFENENLHYKILANRNDETSSLLHSYLSSINYFLHTKQIESYIMPLSTLISVFGVSTEWAFELWRKSLSKSIQREFQEEELNEHKPWTKTLYPIMKMIKLNISLVNWDVMEVGFYTTFWQLSLYDINFPSDKYKMEQKHIKDSISGLTDDMNNLKNDPEATLFSIDAKKKLKEEYERILEEFPDSMLKHEIHYKFSMKRIENEKDSWFKNNTGESDEVTLTNKTDEFLESCILPRSIHSLLDALFCAKFLKLLLSLGFRKFYLGVLKVLFKGIISCSLFTFTPDEAENFGIFYSEIFQSLDNWRNKENFEKEFGKISNDESSTSHQEFLKNLLEIHTLSLRDISVALETDDYMYRRNAITFLKNVITVYPVIEDHCEKLLYLIETIAQDEREDIKLAANALIVLIRSREKKCIHMLESYEMDKADEGQQKVKRKILKDSLVSSKKTEAKFPTGPKSSSIVSRSSSRLSQNEAKEPLKKYMDVMLQTVNKEKKENLVSPPAKSVLKIKPEDKEAAEKPLSNVPKSESPTELKKVKLSSTLLDIPANTASIIPSENEETKDNVLTTEKNSPLEVVEGGDTSEKKTQPLPNNAKKQPDHQPRITKPSSSYNRNRTPAKGERNPGGYSQNYQRSSSYGSRYDSGGRPSRGRGNRRYNH</sequence>
<evidence type="ECO:0000259" key="7">
    <source>
        <dbReference type="Pfam" id="PF11732"/>
    </source>
</evidence>
<dbReference type="FunCoup" id="A0A1D2VQ10">
    <property type="interactions" value="630"/>
</dbReference>
<protein>
    <recommendedName>
        <fullName evidence="3">THO complex subunit 2</fullName>
    </recommendedName>
</protein>
<dbReference type="InterPro" id="IPR021726">
    <property type="entry name" value="THO_THOC2_N"/>
</dbReference>
<feature type="non-terminal residue" evidence="9">
    <location>
        <position position="1"/>
    </location>
</feature>
<dbReference type="PANTHER" id="PTHR21597:SF0">
    <property type="entry name" value="THO COMPLEX SUBUNIT 2"/>
    <property type="match status" value="1"/>
</dbReference>
<comment type="subcellular location">
    <subcellularLocation>
        <location evidence="1">Nucleus</location>
    </subcellularLocation>
</comment>
<dbReference type="Pfam" id="PF16134">
    <property type="entry name" value="THOC2_N"/>
    <property type="match status" value="1"/>
</dbReference>
<dbReference type="RefSeq" id="XP_020050019.1">
    <property type="nucleotide sequence ID" value="XM_020192321.1"/>
</dbReference>
<evidence type="ECO:0000259" key="6">
    <source>
        <dbReference type="Pfam" id="PF11262"/>
    </source>
</evidence>
<dbReference type="STRING" id="1344418.A0A1D2VQ10"/>
<name>A0A1D2VQ10_9ASCO</name>
<reference evidence="10" key="1">
    <citation type="submission" date="2016-05" db="EMBL/GenBank/DDBJ databases">
        <title>Comparative genomics of biotechnologically important yeasts.</title>
        <authorList>
            <consortium name="DOE Joint Genome Institute"/>
            <person name="Riley R."/>
            <person name="Haridas S."/>
            <person name="Wolfe K.H."/>
            <person name="Lopes M.R."/>
            <person name="Hittinger C.T."/>
            <person name="Goker M."/>
            <person name="Salamov A."/>
            <person name="Wisecaver J."/>
            <person name="Long T.M."/>
            <person name="Aerts A.L."/>
            <person name="Barry K."/>
            <person name="Choi C."/>
            <person name="Clum A."/>
            <person name="Coughlan A.Y."/>
            <person name="Deshpande S."/>
            <person name="Douglass A.P."/>
            <person name="Hanson S.J."/>
            <person name="Klenk H.-P."/>
            <person name="Labutti K."/>
            <person name="Lapidus A."/>
            <person name="Lindquist E."/>
            <person name="Lipzen A."/>
            <person name="Meier-Kolthoff J.P."/>
            <person name="Ohm R.A."/>
            <person name="Otillar R.P."/>
            <person name="Pangilinan J."/>
            <person name="Peng Y."/>
            <person name="Rokas A."/>
            <person name="Rosa C.A."/>
            <person name="Scheuner C."/>
            <person name="Sibirny A.A."/>
            <person name="Slot J.C."/>
            <person name="Stielow J.B."/>
            <person name="Sun H."/>
            <person name="Kurtzman C.P."/>
            <person name="Blackwell M."/>
            <person name="Grigoriev I.V."/>
            <person name="Jeffries T.W."/>
        </authorList>
    </citation>
    <scope>NUCLEOTIDE SEQUENCE [LARGE SCALE GENOMIC DNA]</scope>
    <source>
        <strain evidence="10">DSM 1968</strain>
    </source>
</reference>
<dbReference type="EMBL" id="KV454475">
    <property type="protein sequence ID" value="ODV63712.1"/>
    <property type="molecule type" value="Genomic_DNA"/>
</dbReference>
<evidence type="ECO:0000256" key="4">
    <source>
        <dbReference type="ARBA" id="ARBA00023242"/>
    </source>
</evidence>
<evidence type="ECO:0000313" key="10">
    <source>
        <dbReference type="Proteomes" id="UP000095038"/>
    </source>
</evidence>
<dbReference type="Pfam" id="PF11732">
    <property type="entry name" value="Thoc2"/>
    <property type="match status" value="1"/>
</dbReference>
<feature type="domain" description="THO complex subunitTHOC2 N-terminal" evidence="7">
    <location>
        <begin position="628"/>
        <end position="701"/>
    </location>
</feature>
<feature type="compositionally biased region" description="Polar residues" evidence="5">
    <location>
        <begin position="1417"/>
        <end position="1426"/>
    </location>
</feature>
<dbReference type="GO" id="GO:0006397">
    <property type="term" value="P:mRNA processing"/>
    <property type="evidence" value="ECO:0007669"/>
    <property type="project" value="InterPro"/>
</dbReference>
<keyword evidence="4" id="KW-0539">Nucleus</keyword>
<feature type="compositionally biased region" description="Basic and acidic residues" evidence="5">
    <location>
        <begin position="1321"/>
        <end position="1330"/>
    </location>
</feature>
<feature type="region of interest" description="Disordered" evidence="5">
    <location>
        <begin position="1305"/>
        <end position="1469"/>
    </location>
</feature>
<proteinExistence type="inferred from homology"/>
<dbReference type="InterPro" id="IPR021418">
    <property type="entry name" value="THO_THOC2_C"/>
</dbReference>
<feature type="domain" description="THO complex subunitTHOC2 C-terminal" evidence="6">
    <location>
        <begin position="922"/>
        <end position="1218"/>
    </location>
</feature>
<dbReference type="PANTHER" id="PTHR21597">
    <property type="entry name" value="THO2 PROTEIN"/>
    <property type="match status" value="1"/>
</dbReference>
<dbReference type="GO" id="GO:0000445">
    <property type="term" value="C:THO complex part of transcription export complex"/>
    <property type="evidence" value="ECO:0007669"/>
    <property type="project" value="TreeGrafter"/>
</dbReference>
<evidence type="ECO:0000256" key="1">
    <source>
        <dbReference type="ARBA" id="ARBA00004123"/>
    </source>
</evidence>
<feature type="compositionally biased region" description="Basic and acidic residues" evidence="5">
    <location>
        <begin position="343"/>
        <end position="361"/>
    </location>
</feature>
<organism evidence="9 10">
    <name type="scientific">Ascoidea rubescens DSM 1968</name>
    <dbReference type="NCBI Taxonomy" id="1344418"/>
    <lineage>
        <taxon>Eukaryota</taxon>
        <taxon>Fungi</taxon>
        <taxon>Dikarya</taxon>
        <taxon>Ascomycota</taxon>
        <taxon>Saccharomycotina</taxon>
        <taxon>Saccharomycetes</taxon>
        <taxon>Ascoideaceae</taxon>
        <taxon>Ascoidea</taxon>
    </lineage>
</organism>
<dbReference type="OrthoDB" id="29024at2759"/>
<dbReference type="InterPro" id="IPR040007">
    <property type="entry name" value="Tho2"/>
</dbReference>